<dbReference type="InterPro" id="IPR009057">
    <property type="entry name" value="Homeodomain-like_sf"/>
</dbReference>
<organism evidence="1 2">
    <name type="scientific">Fusobacterium mortiferum ATCC 9817</name>
    <dbReference type="NCBI Taxonomy" id="469616"/>
    <lineage>
        <taxon>Bacteria</taxon>
        <taxon>Fusobacteriati</taxon>
        <taxon>Fusobacteriota</taxon>
        <taxon>Fusobacteriia</taxon>
        <taxon>Fusobacteriales</taxon>
        <taxon>Fusobacteriaceae</taxon>
        <taxon>Fusobacterium</taxon>
    </lineage>
</organism>
<dbReference type="SUPFAM" id="SSF46689">
    <property type="entry name" value="Homeodomain-like"/>
    <property type="match status" value="1"/>
</dbReference>
<dbReference type="EMBL" id="CP028102">
    <property type="protein sequence ID" value="AVQ19385.1"/>
    <property type="molecule type" value="Genomic_DNA"/>
</dbReference>
<dbReference type="GeneID" id="62763843"/>
<gene>
    <name evidence="1" type="ORF">C4N19_09895</name>
</gene>
<name>A0ABN5JB76_FUSMR</name>
<evidence type="ECO:0000313" key="2">
    <source>
        <dbReference type="Proteomes" id="UP000240258"/>
    </source>
</evidence>
<keyword evidence="2" id="KW-1185">Reference proteome</keyword>
<sequence>MSNPTRAPTKEEVREYYEQNNVSLKECANHFGISENTVKSWKKRDKAKGDDWVHLIDSSGAPKGAEGKSKKQLINKAKSIVIQGGTIKEASEKTGVKESTLQNYSSKENWIEQQERFLKNVYGRLQEEEGEKHIQRRKEAIDYLNYIQKKTMAKLSNGDLDKKDAEIFNTVVNIVQKTIEGQAQLLGIPEMRLNIKKDTDNKDIPTSNDRKITIKVVK</sequence>
<dbReference type="Pfam" id="PF08822">
    <property type="entry name" value="DUF1804"/>
    <property type="match status" value="1"/>
</dbReference>
<dbReference type="Proteomes" id="UP000240258">
    <property type="component" value="Chromosome"/>
</dbReference>
<accession>A0ABN5JB76</accession>
<reference evidence="2" key="1">
    <citation type="journal article" date="2018" name="MSphere">
        <title>Fusobacterium Genomics Using MinION and Illumina Sequencing Enables Genome Completion and Correction.</title>
        <authorList>
            <person name="Todd S.M."/>
            <person name="Settlage R.E."/>
            <person name="Lahmers K.K."/>
            <person name="Slade D.J."/>
        </authorList>
    </citation>
    <scope>NUCLEOTIDE SEQUENCE [LARGE SCALE GENOMIC DNA]</scope>
    <source>
        <strain evidence="2">ATCC 9817</strain>
    </source>
</reference>
<proteinExistence type="predicted"/>
<protein>
    <submittedName>
        <fullName evidence="1">DUF1804 domain-containing protein</fullName>
    </submittedName>
</protein>
<dbReference type="RefSeq" id="WP_005885356.1">
    <property type="nucleotide sequence ID" value="NZ_CP028102.1"/>
</dbReference>
<dbReference type="Gene3D" id="1.10.10.60">
    <property type="entry name" value="Homeodomain-like"/>
    <property type="match status" value="1"/>
</dbReference>
<evidence type="ECO:0000313" key="1">
    <source>
        <dbReference type="EMBL" id="AVQ19385.1"/>
    </source>
</evidence>
<dbReference type="InterPro" id="IPR014926">
    <property type="entry name" value="Phage_D3112_Orf24"/>
</dbReference>